<dbReference type="Pfam" id="PF14907">
    <property type="entry name" value="NTP_transf_5"/>
    <property type="match status" value="1"/>
</dbReference>
<dbReference type="GO" id="GO:0016757">
    <property type="term" value="F:glycosyltransferase activity"/>
    <property type="evidence" value="ECO:0007669"/>
    <property type="project" value="UniProtKB-KW"/>
</dbReference>
<accession>A0A3Q9UY59</accession>
<evidence type="ECO:0008006" key="7">
    <source>
        <dbReference type="Google" id="ProtNLM"/>
    </source>
</evidence>
<dbReference type="Pfam" id="PF00534">
    <property type="entry name" value="Glycos_transf_1"/>
    <property type="match status" value="1"/>
</dbReference>
<keyword evidence="2" id="KW-0808">Transferase</keyword>
<keyword evidence="1" id="KW-0328">Glycosyltransferase</keyword>
<proteinExistence type="predicted"/>
<reference evidence="5 6" key="1">
    <citation type="submission" date="2018-03" db="EMBL/GenBank/DDBJ databases">
        <title>Bacteriophage NCPPB3778 and a type I-E CRISPR drive the evolution of the US Biological Select Agent, Rathayibacter toxicus.</title>
        <authorList>
            <person name="Davis E.W.II."/>
            <person name="Tabima J.F."/>
            <person name="Weisberg A.J."/>
            <person name="Dantas Lopes L."/>
            <person name="Wiseman M.S."/>
            <person name="Wiseman M.S."/>
            <person name="Pupko T."/>
            <person name="Belcher M.S."/>
            <person name="Sechler A.J."/>
            <person name="Tancos M.A."/>
            <person name="Schroeder B.K."/>
            <person name="Murray T.D."/>
            <person name="Luster D.G."/>
            <person name="Schneider W.L."/>
            <person name="Rogers E."/>
            <person name="Andreote F.D."/>
            <person name="Grunwald N.J."/>
            <person name="Putnam M.L."/>
            <person name="Chang J.H."/>
        </authorList>
    </citation>
    <scope>NUCLEOTIDE SEQUENCE [LARGE SCALE GENOMIC DNA]</scope>
    <source>
        <strain evidence="5 6">DSM 15932</strain>
    </source>
</reference>
<dbReference type="SUPFAM" id="SSF53756">
    <property type="entry name" value="UDP-Glycosyltransferase/glycogen phosphorylase"/>
    <property type="match status" value="1"/>
</dbReference>
<dbReference type="Gene3D" id="3.40.50.2000">
    <property type="entry name" value="Glycogen Phosphorylase B"/>
    <property type="match status" value="2"/>
</dbReference>
<feature type="domain" description="Glycosyl transferase family 1" evidence="3">
    <location>
        <begin position="528"/>
        <end position="674"/>
    </location>
</feature>
<dbReference type="InterPro" id="IPR028098">
    <property type="entry name" value="Glyco_trans_4-like_N"/>
</dbReference>
<dbReference type="PANTHER" id="PTHR46401:SF2">
    <property type="entry name" value="GLYCOSYLTRANSFERASE WBBK-RELATED"/>
    <property type="match status" value="1"/>
</dbReference>
<dbReference type="RefSeq" id="WP_127886191.1">
    <property type="nucleotide sequence ID" value="NZ_CP028137.1"/>
</dbReference>
<evidence type="ECO:0000313" key="5">
    <source>
        <dbReference type="EMBL" id="AZZ51157.1"/>
    </source>
</evidence>
<dbReference type="EMBL" id="CP028137">
    <property type="protein sequence ID" value="AZZ51157.1"/>
    <property type="molecule type" value="Genomic_DNA"/>
</dbReference>
<evidence type="ECO:0000256" key="2">
    <source>
        <dbReference type="ARBA" id="ARBA00022679"/>
    </source>
</evidence>
<organism evidence="5 6">
    <name type="scientific">Rathayibacter festucae DSM 15932</name>
    <dbReference type="NCBI Taxonomy" id="1328866"/>
    <lineage>
        <taxon>Bacteria</taxon>
        <taxon>Bacillati</taxon>
        <taxon>Actinomycetota</taxon>
        <taxon>Actinomycetes</taxon>
        <taxon>Micrococcales</taxon>
        <taxon>Microbacteriaceae</taxon>
        <taxon>Rathayibacter</taxon>
    </lineage>
</organism>
<dbReference type="PANTHER" id="PTHR46401">
    <property type="entry name" value="GLYCOSYLTRANSFERASE WBBK-RELATED"/>
    <property type="match status" value="1"/>
</dbReference>
<protein>
    <recommendedName>
        <fullName evidence="7">D-inositol 3-phosphate glycosyltransferase</fullName>
    </recommendedName>
</protein>
<evidence type="ECO:0000313" key="6">
    <source>
        <dbReference type="Proteomes" id="UP000285317"/>
    </source>
</evidence>
<sequence length="710" mass="77834">MSGATALDLGTAVQLAHALTAHVAEEIGVRSLCVKGPVLHEQELRAARVSSDADVLVEPDRLDDLVSALQRRGWQERFVADVPRILSNHAVTLFHQEWPCDIDVHHGFLGFLAPERDVFETIWARRSSTRIAGTEVVCADPVANSAMLALHCLREMHDSRNRTELAGLVSVWTADRRELDADDLLDFANATGSMETLRPFLEQIDVDAPVGPFDSRALAAWNLHTSSVGAGRAAAWLAAITAAPWRERPRLLAHAVLPPESEYRLEHPEIGPGRRDFAAAIRRRIVNGARTLPPAAVQIARARRLVATASTAEDMSVAARPPVNTIHSPSTSSRGGDDMSKSVAIIGTRGYPSYYGGFETAVRRIAPYLAERGWDVTVYGRDGSTKDDDANRDPRVKTRVTRGIESKSLSTLTYGLSACVDAVRRKPDVALVMNVANGFWLPLLRGRGIPTAVNVDGIEWDRAKWGKIAKNVFRSGAKATALFGDELIYDAVEISRRWKKDFKRDGTFIPYGGDDPGPLPEVEGFPHRGYILIVARFVPENTIVEFLDAAEILGERWPVVIVGSSGYGGELDERARSLAAEKKHISWLGHVSDDRKLFALWQHAGAYFHGHSVGGTNPALVQAMSCGAPTVARDTVYNREVLDDCAIFAQPDSASIVAAISQLMSDPDRQEELSVGAHARGRSHYSWDVVCAGYEAVIEQQLARRKERVR</sequence>
<evidence type="ECO:0000256" key="1">
    <source>
        <dbReference type="ARBA" id="ARBA00022676"/>
    </source>
</evidence>
<gene>
    <name evidence="5" type="ORF">C1I64_03265</name>
</gene>
<dbReference type="InterPro" id="IPR039498">
    <property type="entry name" value="NTP_transf_5"/>
</dbReference>
<dbReference type="KEGG" id="rfs:C1I64_03265"/>
<evidence type="ECO:0000259" key="3">
    <source>
        <dbReference type="Pfam" id="PF00534"/>
    </source>
</evidence>
<dbReference type="AlphaFoldDB" id="A0A3Q9UY59"/>
<dbReference type="Pfam" id="PF13579">
    <property type="entry name" value="Glyco_trans_4_4"/>
    <property type="match status" value="1"/>
</dbReference>
<evidence type="ECO:0000259" key="4">
    <source>
        <dbReference type="Pfam" id="PF13579"/>
    </source>
</evidence>
<name>A0A3Q9UY59_9MICO</name>
<feature type="domain" description="Glycosyltransferase subfamily 4-like N-terminal" evidence="4">
    <location>
        <begin position="356"/>
        <end position="474"/>
    </location>
</feature>
<dbReference type="InterPro" id="IPR001296">
    <property type="entry name" value="Glyco_trans_1"/>
</dbReference>
<dbReference type="Proteomes" id="UP000285317">
    <property type="component" value="Chromosome"/>
</dbReference>